<protein>
    <submittedName>
        <fullName evidence="1">Uncharacterized protein</fullName>
    </submittedName>
</protein>
<keyword evidence="2" id="KW-1185">Reference proteome</keyword>
<gene>
    <name evidence="1" type="ORF">SCLCIDRAFT_34649</name>
</gene>
<evidence type="ECO:0000313" key="1">
    <source>
        <dbReference type="EMBL" id="KIM50108.1"/>
    </source>
</evidence>
<dbReference type="EMBL" id="KN822707">
    <property type="protein sequence ID" value="KIM50108.1"/>
    <property type="molecule type" value="Genomic_DNA"/>
</dbReference>
<dbReference type="AlphaFoldDB" id="A0A0C2YK37"/>
<dbReference type="InParanoid" id="A0A0C2YK37"/>
<name>A0A0C2YK37_9AGAM</name>
<reference evidence="2" key="2">
    <citation type="submission" date="2015-01" db="EMBL/GenBank/DDBJ databases">
        <title>Evolutionary Origins and Diversification of the Mycorrhizal Mutualists.</title>
        <authorList>
            <consortium name="DOE Joint Genome Institute"/>
            <consortium name="Mycorrhizal Genomics Consortium"/>
            <person name="Kohler A."/>
            <person name="Kuo A."/>
            <person name="Nagy L.G."/>
            <person name="Floudas D."/>
            <person name="Copeland A."/>
            <person name="Barry K.W."/>
            <person name="Cichocki N."/>
            <person name="Veneault-Fourrey C."/>
            <person name="LaButti K."/>
            <person name="Lindquist E.A."/>
            <person name="Lipzen A."/>
            <person name="Lundell T."/>
            <person name="Morin E."/>
            <person name="Murat C."/>
            <person name="Riley R."/>
            <person name="Ohm R."/>
            <person name="Sun H."/>
            <person name="Tunlid A."/>
            <person name="Henrissat B."/>
            <person name="Grigoriev I.V."/>
            <person name="Hibbett D.S."/>
            <person name="Martin F."/>
        </authorList>
    </citation>
    <scope>NUCLEOTIDE SEQUENCE [LARGE SCALE GENOMIC DNA]</scope>
    <source>
        <strain evidence="2">Foug A</strain>
    </source>
</reference>
<accession>A0A0C2YK37</accession>
<evidence type="ECO:0000313" key="2">
    <source>
        <dbReference type="Proteomes" id="UP000053989"/>
    </source>
</evidence>
<reference evidence="1 2" key="1">
    <citation type="submission" date="2014-04" db="EMBL/GenBank/DDBJ databases">
        <authorList>
            <consortium name="DOE Joint Genome Institute"/>
            <person name="Kuo A."/>
            <person name="Kohler A."/>
            <person name="Nagy L.G."/>
            <person name="Floudas D."/>
            <person name="Copeland A."/>
            <person name="Barry K.W."/>
            <person name="Cichocki N."/>
            <person name="Veneault-Fourrey C."/>
            <person name="LaButti K."/>
            <person name="Lindquist E.A."/>
            <person name="Lipzen A."/>
            <person name="Lundell T."/>
            <person name="Morin E."/>
            <person name="Murat C."/>
            <person name="Sun H."/>
            <person name="Tunlid A."/>
            <person name="Henrissat B."/>
            <person name="Grigoriev I.V."/>
            <person name="Hibbett D.S."/>
            <person name="Martin F."/>
            <person name="Nordberg H.P."/>
            <person name="Cantor M.N."/>
            <person name="Hua S.X."/>
        </authorList>
    </citation>
    <scope>NUCLEOTIDE SEQUENCE [LARGE SCALE GENOMIC DNA]</scope>
    <source>
        <strain evidence="1 2">Foug A</strain>
    </source>
</reference>
<proteinExistence type="predicted"/>
<sequence>METGTETGLTALQSTPLGYLLGPYISTDVSPVEVACAPGAIRRRSAHNPL</sequence>
<dbReference type="Proteomes" id="UP000053989">
    <property type="component" value="Unassembled WGS sequence"/>
</dbReference>
<organism evidence="1 2">
    <name type="scientific">Scleroderma citrinum Foug A</name>
    <dbReference type="NCBI Taxonomy" id="1036808"/>
    <lineage>
        <taxon>Eukaryota</taxon>
        <taxon>Fungi</taxon>
        <taxon>Dikarya</taxon>
        <taxon>Basidiomycota</taxon>
        <taxon>Agaricomycotina</taxon>
        <taxon>Agaricomycetes</taxon>
        <taxon>Agaricomycetidae</taxon>
        <taxon>Boletales</taxon>
        <taxon>Sclerodermatineae</taxon>
        <taxon>Sclerodermataceae</taxon>
        <taxon>Scleroderma</taxon>
    </lineage>
</organism>
<dbReference type="HOGENOM" id="CLU_3125896_0_0_1"/>